<name>A0A3B0N0R9_THEAN</name>
<organism evidence="7">
    <name type="scientific">Theileria annulata</name>
    <dbReference type="NCBI Taxonomy" id="5874"/>
    <lineage>
        <taxon>Eukaryota</taxon>
        <taxon>Sar</taxon>
        <taxon>Alveolata</taxon>
        <taxon>Apicomplexa</taxon>
        <taxon>Aconoidasida</taxon>
        <taxon>Piroplasmida</taxon>
        <taxon>Theileriidae</taxon>
        <taxon>Theileria</taxon>
    </lineage>
</organism>
<dbReference type="PANTHER" id="PTHR11375:SF0">
    <property type="entry name" value="ACIDIC LEUCINE-RICH NUCLEAR PHOSPHOPROTEIN 32 FAMILY MEMBER A"/>
    <property type="match status" value="1"/>
</dbReference>
<sequence length="273" mass="31235">MDACLENRLKNFRQEHGYEEDQDSSVYLKVRELILDGSSIKTISMKEGERLEKFKNLSKLSLNGTGLTTLTNFPEMPSLKVLELTDNYISDPIVFTMIPKLFPNLKILQMGGNHLKNPHDVKSLSTMPYLVVLGLAMNPMANEKNYREVVFECLPNLEVLDQVDSTGAEYNYSSDEALDDDLEGDADEDDLEGPDEEDDVLKKFYEAEYKSDDEEDDDEFDPENQPDVEDEDFYEEEDEEEELDEPDDDYDGKRSAEDDLENESASSTKPKTE</sequence>
<dbReference type="GO" id="GO:0005634">
    <property type="term" value="C:nucleus"/>
    <property type="evidence" value="ECO:0007669"/>
    <property type="project" value="TreeGrafter"/>
</dbReference>
<evidence type="ECO:0000313" key="7">
    <source>
        <dbReference type="EMBL" id="SVP89731.1"/>
    </source>
</evidence>
<feature type="compositionally biased region" description="Acidic residues" evidence="4">
    <location>
        <begin position="211"/>
        <end position="250"/>
    </location>
</feature>
<evidence type="ECO:0000313" key="6">
    <source>
        <dbReference type="EMBL" id="SVP88573.1"/>
    </source>
</evidence>
<dbReference type="Gene3D" id="3.80.10.10">
    <property type="entry name" value="Ribonuclease Inhibitor"/>
    <property type="match status" value="1"/>
</dbReference>
<evidence type="ECO:0000256" key="3">
    <source>
        <dbReference type="ARBA" id="ARBA00025777"/>
    </source>
</evidence>
<dbReference type="EMBL" id="UIVS01000001">
    <property type="protein sequence ID" value="SVP89731.1"/>
    <property type="molecule type" value="Genomic_DNA"/>
</dbReference>
<dbReference type="InterPro" id="IPR032675">
    <property type="entry name" value="LRR_dom_sf"/>
</dbReference>
<proteinExistence type="inferred from homology"/>
<keyword evidence="1" id="KW-0433">Leucine-rich repeat</keyword>
<dbReference type="SUPFAM" id="SSF52058">
    <property type="entry name" value="L domain-like"/>
    <property type="match status" value="1"/>
</dbReference>
<keyword evidence="2" id="KW-0677">Repeat</keyword>
<evidence type="ECO:0000256" key="4">
    <source>
        <dbReference type="SAM" id="MobiDB-lite"/>
    </source>
</evidence>
<dbReference type="Pfam" id="PF14580">
    <property type="entry name" value="LRR_9"/>
    <property type="match status" value="1"/>
</dbReference>
<feature type="compositionally biased region" description="Basic and acidic residues" evidence="4">
    <location>
        <begin position="200"/>
        <end position="210"/>
    </location>
</feature>
<dbReference type="PANTHER" id="PTHR11375">
    <property type="entry name" value="ACIDIC LEUCINE-RICH NUCLEAR PHOSPHOPROTEIN 32"/>
    <property type="match status" value="1"/>
</dbReference>
<feature type="region of interest" description="Disordered" evidence="4">
    <location>
        <begin position="173"/>
        <end position="273"/>
    </location>
</feature>
<feature type="compositionally biased region" description="Polar residues" evidence="4">
    <location>
        <begin position="263"/>
        <end position="273"/>
    </location>
</feature>
<evidence type="ECO:0000259" key="5">
    <source>
        <dbReference type="SMART" id="SM00446"/>
    </source>
</evidence>
<comment type="similarity">
    <text evidence="3">Belongs to the ANP32 family.</text>
</comment>
<dbReference type="AlphaFoldDB" id="A0A3B0N0R9"/>
<feature type="domain" description="U2A'/phosphoprotein 32 family A C-terminal" evidence="5">
    <location>
        <begin position="143"/>
        <end position="161"/>
    </location>
</feature>
<dbReference type="InterPro" id="IPR045081">
    <property type="entry name" value="AN32"/>
</dbReference>
<dbReference type="VEuPathDB" id="PiroplasmaDB:TA20900"/>
<gene>
    <name evidence="6" type="ORF">TAT_000043200</name>
    <name evidence="7" type="ORF">TAV_000042800</name>
</gene>
<evidence type="ECO:0000256" key="1">
    <source>
        <dbReference type="ARBA" id="ARBA00022614"/>
    </source>
</evidence>
<protein>
    <submittedName>
        <fullName evidence="7">Acidic leucine-rich nuclear phosphoprotein 32 family, putative</fullName>
    </submittedName>
</protein>
<dbReference type="GO" id="GO:0042393">
    <property type="term" value="F:histone binding"/>
    <property type="evidence" value="ECO:0007669"/>
    <property type="project" value="TreeGrafter"/>
</dbReference>
<dbReference type="InterPro" id="IPR003603">
    <property type="entry name" value="U2A'_phosphoprotein32A_C"/>
</dbReference>
<dbReference type="SMART" id="SM00446">
    <property type="entry name" value="LRRcap"/>
    <property type="match status" value="1"/>
</dbReference>
<feature type="compositionally biased region" description="Acidic residues" evidence="4">
    <location>
        <begin position="176"/>
        <end position="199"/>
    </location>
</feature>
<evidence type="ECO:0000256" key="2">
    <source>
        <dbReference type="ARBA" id="ARBA00022737"/>
    </source>
</evidence>
<reference evidence="7" key="1">
    <citation type="submission" date="2018-07" db="EMBL/GenBank/DDBJ databases">
        <authorList>
            <person name="Quirk P.G."/>
            <person name="Krulwich T.A."/>
        </authorList>
    </citation>
    <scope>NUCLEOTIDE SEQUENCE</scope>
    <source>
        <strain evidence="7">Anand</strain>
    </source>
</reference>
<accession>A0A3B0N0R9</accession>
<dbReference type="EMBL" id="UIVT01000001">
    <property type="protein sequence ID" value="SVP88573.1"/>
    <property type="molecule type" value="Genomic_DNA"/>
</dbReference>